<dbReference type="GO" id="GO:0008168">
    <property type="term" value="F:methyltransferase activity"/>
    <property type="evidence" value="ECO:0007669"/>
    <property type="project" value="UniProtKB-KW"/>
</dbReference>
<dbReference type="Proteomes" id="UP000265520">
    <property type="component" value="Unassembled WGS sequence"/>
</dbReference>
<comment type="caution">
    <text evidence="1">The sequence shown here is derived from an EMBL/GenBank/DDBJ whole genome shotgun (WGS) entry which is preliminary data.</text>
</comment>
<dbReference type="EMBL" id="LXQA010689497">
    <property type="protein sequence ID" value="MCI66141.1"/>
    <property type="molecule type" value="Genomic_DNA"/>
</dbReference>
<reference evidence="1 2" key="1">
    <citation type="journal article" date="2018" name="Front. Plant Sci.">
        <title>Red Clover (Trifolium pratense) and Zigzag Clover (T. medium) - A Picture of Genomic Similarities and Differences.</title>
        <authorList>
            <person name="Dluhosova J."/>
            <person name="Istvanek J."/>
            <person name="Nedelnik J."/>
            <person name="Repkova J."/>
        </authorList>
    </citation>
    <scope>NUCLEOTIDE SEQUENCE [LARGE SCALE GENOMIC DNA]</scope>
    <source>
        <strain evidence="2">cv. 10/8</strain>
        <tissue evidence="1">Leaf</tissue>
    </source>
</reference>
<name>A0A392TY90_9FABA</name>
<proteinExistence type="predicted"/>
<sequence>MVDEGDEEDAIKPLPWYPDNFAWHSNFSRMQLRKNQALK</sequence>
<organism evidence="1 2">
    <name type="scientific">Trifolium medium</name>
    <dbReference type="NCBI Taxonomy" id="97028"/>
    <lineage>
        <taxon>Eukaryota</taxon>
        <taxon>Viridiplantae</taxon>
        <taxon>Streptophyta</taxon>
        <taxon>Embryophyta</taxon>
        <taxon>Tracheophyta</taxon>
        <taxon>Spermatophyta</taxon>
        <taxon>Magnoliopsida</taxon>
        <taxon>eudicotyledons</taxon>
        <taxon>Gunneridae</taxon>
        <taxon>Pentapetalae</taxon>
        <taxon>rosids</taxon>
        <taxon>fabids</taxon>
        <taxon>Fabales</taxon>
        <taxon>Fabaceae</taxon>
        <taxon>Papilionoideae</taxon>
        <taxon>50 kb inversion clade</taxon>
        <taxon>NPAAA clade</taxon>
        <taxon>Hologalegina</taxon>
        <taxon>IRL clade</taxon>
        <taxon>Trifolieae</taxon>
        <taxon>Trifolium</taxon>
    </lineage>
</organism>
<keyword evidence="1" id="KW-0808">Transferase</keyword>
<evidence type="ECO:0000313" key="2">
    <source>
        <dbReference type="Proteomes" id="UP000265520"/>
    </source>
</evidence>
<protein>
    <submittedName>
        <fullName evidence="1">tRNA (Cytosine(34)-C(5))-methyltransferase-like protein</fullName>
    </submittedName>
</protein>
<feature type="non-terminal residue" evidence="1">
    <location>
        <position position="39"/>
    </location>
</feature>
<keyword evidence="1" id="KW-0489">Methyltransferase</keyword>
<dbReference type="GO" id="GO:0032259">
    <property type="term" value="P:methylation"/>
    <property type="evidence" value="ECO:0007669"/>
    <property type="project" value="UniProtKB-KW"/>
</dbReference>
<evidence type="ECO:0000313" key="1">
    <source>
        <dbReference type="EMBL" id="MCI66141.1"/>
    </source>
</evidence>
<dbReference type="AlphaFoldDB" id="A0A392TY90"/>
<keyword evidence="2" id="KW-1185">Reference proteome</keyword>
<accession>A0A392TY90</accession>